<comment type="caution">
    <text evidence="4">The sequence shown here is derived from an EMBL/GenBank/DDBJ whole genome shotgun (WGS) entry which is preliminary data.</text>
</comment>
<dbReference type="SUPFAM" id="SSF46689">
    <property type="entry name" value="Homeodomain-like"/>
    <property type="match status" value="1"/>
</dbReference>
<sequence>MDMNVGSPRPYRMTARAQTAAQTTERIMHATVELYRENWLDEITLDRVADKAGVSIKTVQRKFGNRNGLLSATMQWIGRQVTAQRFPVTVGDVDAAAENLMIHYEQWGPLGLRHAMQAQRSEFVASIVA</sequence>
<reference evidence="4 5" key="1">
    <citation type="submission" date="2023-08" db="EMBL/GenBank/DDBJ databases">
        <authorList>
            <person name="Girao M."/>
            <person name="Carvalho M.F."/>
        </authorList>
    </citation>
    <scope>NUCLEOTIDE SEQUENCE [LARGE SCALE GENOMIC DNA]</scope>
    <source>
        <strain evidence="4 5">CC-R104</strain>
    </source>
</reference>
<dbReference type="PROSITE" id="PS50977">
    <property type="entry name" value="HTH_TETR_2"/>
    <property type="match status" value="1"/>
</dbReference>
<evidence type="ECO:0000259" key="3">
    <source>
        <dbReference type="PROSITE" id="PS50977"/>
    </source>
</evidence>
<proteinExistence type="predicted"/>
<name>A0ABU7JZV4_9NOCA</name>
<gene>
    <name evidence="4" type="ORF">Q8814_26025</name>
</gene>
<evidence type="ECO:0000256" key="1">
    <source>
        <dbReference type="ARBA" id="ARBA00023125"/>
    </source>
</evidence>
<dbReference type="InterPro" id="IPR001647">
    <property type="entry name" value="HTH_TetR"/>
</dbReference>
<feature type="DNA-binding region" description="H-T-H motif" evidence="2">
    <location>
        <begin position="44"/>
        <end position="63"/>
    </location>
</feature>
<protein>
    <submittedName>
        <fullName evidence="4">TetR/AcrR family transcriptional regulator</fullName>
    </submittedName>
</protein>
<dbReference type="InterPro" id="IPR009057">
    <property type="entry name" value="Homeodomain-like_sf"/>
</dbReference>
<dbReference type="Gene3D" id="1.10.357.10">
    <property type="entry name" value="Tetracycline Repressor, domain 2"/>
    <property type="match status" value="1"/>
</dbReference>
<dbReference type="Proteomes" id="UP001331936">
    <property type="component" value="Unassembled WGS sequence"/>
</dbReference>
<accession>A0ABU7JZV4</accession>
<evidence type="ECO:0000313" key="4">
    <source>
        <dbReference type="EMBL" id="MEE2035516.1"/>
    </source>
</evidence>
<keyword evidence="1 2" id="KW-0238">DNA-binding</keyword>
<evidence type="ECO:0000256" key="2">
    <source>
        <dbReference type="PROSITE-ProRule" id="PRU00335"/>
    </source>
</evidence>
<feature type="domain" description="HTH tetR-type" evidence="3">
    <location>
        <begin position="21"/>
        <end position="81"/>
    </location>
</feature>
<dbReference type="RefSeq" id="WP_330154812.1">
    <property type="nucleotide sequence ID" value="NZ_JAUZMZ010000351.1"/>
</dbReference>
<feature type="non-terminal residue" evidence="4">
    <location>
        <position position="129"/>
    </location>
</feature>
<evidence type="ECO:0000313" key="5">
    <source>
        <dbReference type="Proteomes" id="UP001331936"/>
    </source>
</evidence>
<dbReference type="Pfam" id="PF00440">
    <property type="entry name" value="TetR_N"/>
    <property type="match status" value="1"/>
</dbReference>
<organism evidence="4 5">
    <name type="scientific">Rhodococcus chondri</name>
    <dbReference type="NCBI Taxonomy" id="3065941"/>
    <lineage>
        <taxon>Bacteria</taxon>
        <taxon>Bacillati</taxon>
        <taxon>Actinomycetota</taxon>
        <taxon>Actinomycetes</taxon>
        <taxon>Mycobacteriales</taxon>
        <taxon>Nocardiaceae</taxon>
        <taxon>Rhodococcus</taxon>
    </lineage>
</organism>
<dbReference type="EMBL" id="JAUZMZ010000351">
    <property type="protein sequence ID" value="MEE2035516.1"/>
    <property type="molecule type" value="Genomic_DNA"/>
</dbReference>
<keyword evidence="5" id="KW-1185">Reference proteome</keyword>